<dbReference type="EMBL" id="JACBKZ010000014">
    <property type="protein sequence ID" value="KAF5932546.1"/>
    <property type="molecule type" value="Genomic_DNA"/>
</dbReference>
<comment type="caution">
    <text evidence="2">The sequence shown here is derived from an EMBL/GenBank/DDBJ whole genome shotgun (WGS) entry which is preliminary data.</text>
</comment>
<feature type="domain" description="Retrotransposon gag" evidence="1">
    <location>
        <begin position="13"/>
        <end position="105"/>
    </location>
</feature>
<organism evidence="2 3">
    <name type="scientific">Camellia sinensis</name>
    <name type="common">Tea plant</name>
    <name type="synonym">Thea sinensis</name>
    <dbReference type="NCBI Taxonomy" id="4442"/>
    <lineage>
        <taxon>Eukaryota</taxon>
        <taxon>Viridiplantae</taxon>
        <taxon>Streptophyta</taxon>
        <taxon>Embryophyta</taxon>
        <taxon>Tracheophyta</taxon>
        <taxon>Spermatophyta</taxon>
        <taxon>Magnoliopsida</taxon>
        <taxon>eudicotyledons</taxon>
        <taxon>Gunneridae</taxon>
        <taxon>Pentapetalae</taxon>
        <taxon>asterids</taxon>
        <taxon>Ericales</taxon>
        <taxon>Theaceae</taxon>
        <taxon>Camellia</taxon>
    </lineage>
</organism>
<keyword evidence="3" id="KW-1185">Reference proteome</keyword>
<dbReference type="AlphaFoldDB" id="A0A7J7FZX3"/>
<dbReference type="Proteomes" id="UP000593564">
    <property type="component" value="Unassembled WGS sequence"/>
</dbReference>
<proteinExistence type="predicted"/>
<evidence type="ECO:0000313" key="2">
    <source>
        <dbReference type="EMBL" id="KAF5932546.1"/>
    </source>
</evidence>
<evidence type="ECO:0000313" key="3">
    <source>
        <dbReference type="Proteomes" id="UP000593564"/>
    </source>
</evidence>
<evidence type="ECO:0000259" key="1">
    <source>
        <dbReference type="Pfam" id="PF03732"/>
    </source>
</evidence>
<name>A0A7J7FZX3_CAMSI</name>
<protein>
    <recommendedName>
        <fullName evidence="1">Retrotransposon gag domain-containing protein</fullName>
    </recommendedName>
</protein>
<reference evidence="3" key="1">
    <citation type="journal article" date="2020" name="Nat. Commun.">
        <title>Genome assembly of wild tea tree DASZ reveals pedigree and selection history of tea varieties.</title>
        <authorList>
            <person name="Zhang W."/>
            <person name="Zhang Y."/>
            <person name="Qiu H."/>
            <person name="Guo Y."/>
            <person name="Wan H."/>
            <person name="Zhang X."/>
            <person name="Scossa F."/>
            <person name="Alseekh S."/>
            <person name="Zhang Q."/>
            <person name="Wang P."/>
            <person name="Xu L."/>
            <person name="Schmidt M.H."/>
            <person name="Jia X."/>
            <person name="Li D."/>
            <person name="Zhu A."/>
            <person name="Guo F."/>
            <person name="Chen W."/>
            <person name="Ni D."/>
            <person name="Usadel B."/>
            <person name="Fernie A.R."/>
            <person name="Wen W."/>
        </authorList>
    </citation>
    <scope>NUCLEOTIDE SEQUENCE [LARGE SCALE GENOMIC DNA]</scope>
    <source>
        <strain evidence="3">cv. G240</strain>
    </source>
</reference>
<accession>A0A7J7FZX3</accession>
<dbReference type="PANTHER" id="PTHR33223">
    <property type="entry name" value="CCHC-TYPE DOMAIN-CONTAINING PROTEIN"/>
    <property type="match status" value="1"/>
</dbReference>
<dbReference type="PANTHER" id="PTHR33223:SF10">
    <property type="entry name" value="AMINOTRANSFERASE-LIKE PLANT MOBILE DOMAIN-CONTAINING PROTEIN"/>
    <property type="match status" value="1"/>
</dbReference>
<sequence length="122" mass="14016">MTLHADDEALMCRIFSSSLGPLAVRWYYKLEPASIKIFHQLQKSFRARFITNEVQPKQADSLLAMQIQQKETLRAYSARYWECFNLIDDACNDSMAITAFKMGLHPDSASRSSLTRRPPKTV</sequence>
<gene>
    <name evidence="2" type="ORF">HYC85_028717</name>
</gene>
<dbReference type="Pfam" id="PF03732">
    <property type="entry name" value="Retrotrans_gag"/>
    <property type="match status" value="1"/>
</dbReference>
<reference evidence="2 3" key="2">
    <citation type="submission" date="2020-07" db="EMBL/GenBank/DDBJ databases">
        <title>Genome assembly of wild tea tree DASZ reveals pedigree and selection history of tea varieties.</title>
        <authorList>
            <person name="Zhang W."/>
        </authorList>
    </citation>
    <scope>NUCLEOTIDE SEQUENCE [LARGE SCALE GENOMIC DNA]</scope>
    <source>
        <strain evidence="3">cv. G240</strain>
        <tissue evidence="2">Leaf</tissue>
    </source>
</reference>
<dbReference type="InterPro" id="IPR005162">
    <property type="entry name" value="Retrotrans_gag_dom"/>
</dbReference>